<dbReference type="AlphaFoldDB" id="A0AA41ZDQ7"/>
<gene>
    <name evidence="2" type="primary">yidD</name>
    <name evidence="2" type="ORF">OQ287_04055</name>
</gene>
<comment type="function">
    <text evidence="1">Could be involved in insertion of integral membrane proteins into the membrane.</text>
</comment>
<dbReference type="Proteomes" id="UP001165678">
    <property type="component" value="Unassembled WGS sequence"/>
</dbReference>
<sequence length="97" mass="10797">MAPLPPEGSVITRWAASFLKAGIRAYQYVISPLLGPRCRFWPTCSSYALEAISRHGPWRGGWLAIKRLGKCHPFHQGGVDPVPPCRHCPPDEHNTSH</sequence>
<dbReference type="InterPro" id="IPR002696">
    <property type="entry name" value="Membr_insert_effic_factor_YidD"/>
</dbReference>
<dbReference type="GO" id="GO:0005886">
    <property type="term" value="C:plasma membrane"/>
    <property type="evidence" value="ECO:0007669"/>
    <property type="project" value="UniProtKB-SubCell"/>
</dbReference>
<evidence type="ECO:0000256" key="1">
    <source>
        <dbReference type="HAMAP-Rule" id="MF_00386"/>
    </source>
</evidence>
<accession>A0AA41ZDQ7</accession>
<dbReference type="PANTHER" id="PTHR33383">
    <property type="entry name" value="MEMBRANE PROTEIN INSERTION EFFICIENCY FACTOR-RELATED"/>
    <property type="match status" value="1"/>
</dbReference>
<comment type="caution">
    <text evidence="2">The sequence shown here is derived from an EMBL/GenBank/DDBJ whole genome shotgun (WGS) entry which is preliminary data.</text>
</comment>
<name>A0AA41ZDQ7_9GAMM</name>
<organism evidence="2 3">
    <name type="scientific">Larsenimonas rhizosphaerae</name>
    <dbReference type="NCBI Taxonomy" id="2944682"/>
    <lineage>
        <taxon>Bacteria</taxon>
        <taxon>Pseudomonadati</taxon>
        <taxon>Pseudomonadota</taxon>
        <taxon>Gammaproteobacteria</taxon>
        <taxon>Oceanospirillales</taxon>
        <taxon>Halomonadaceae</taxon>
        <taxon>Larsenimonas</taxon>
    </lineage>
</organism>
<dbReference type="HAMAP" id="MF_00386">
    <property type="entry name" value="UPF0161_YidD"/>
    <property type="match status" value="1"/>
</dbReference>
<comment type="similarity">
    <text evidence="1">Belongs to the UPF0161 family.</text>
</comment>
<dbReference type="RefSeq" id="WP_250936838.1">
    <property type="nucleotide sequence ID" value="NZ_JAMLJK010000001.1"/>
</dbReference>
<evidence type="ECO:0000313" key="3">
    <source>
        <dbReference type="Proteomes" id="UP001165678"/>
    </source>
</evidence>
<comment type="subcellular location">
    <subcellularLocation>
        <location evidence="1">Cell membrane</location>
        <topology evidence="1">Peripheral membrane protein</topology>
        <orientation evidence="1">Cytoplasmic side</orientation>
    </subcellularLocation>
</comment>
<keyword evidence="1" id="KW-0472">Membrane</keyword>
<evidence type="ECO:0000313" key="2">
    <source>
        <dbReference type="EMBL" id="MCX2523404.1"/>
    </source>
</evidence>
<keyword evidence="3" id="KW-1185">Reference proteome</keyword>
<protein>
    <recommendedName>
        <fullName evidence="1">Putative membrane protein insertion efficiency factor</fullName>
    </recommendedName>
</protein>
<dbReference type="SMART" id="SM01234">
    <property type="entry name" value="Haemolytic"/>
    <property type="match status" value="1"/>
</dbReference>
<keyword evidence="1" id="KW-1003">Cell membrane</keyword>
<dbReference type="NCBIfam" id="TIGR00278">
    <property type="entry name" value="membrane protein insertion efficiency factor YidD"/>
    <property type="match status" value="1"/>
</dbReference>
<proteinExistence type="inferred from homology"/>
<reference evidence="2" key="1">
    <citation type="submission" date="2022-11" db="EMBL/GenBank/DDBJ databases">
        <title>Larsenimonas rhizosphaerae sp. nov., isolated from a tidal mudflat.</title>
        <authorList>
            <person name="Lee S.D."/>
            <person name="Kim I.S."/>
        </authorList>
    </citation>
    <scope>NUCLEOTIDE SEQUENCE</scope>
    <source>
        <strain evidence="2">GH2-1</strain>
    </source>
</reference>
<dbReference type="Pfam" id="PF01809">
    <property type="entry name" value="YidD"/>
    <property type="match status" value="1"/>
</dbReference>
<dbReference type="EMBL" id="JAPIVE010000001">
    <property type="protein sequence ID" value="MCX2523404.1"/>
    <property type="molecule type" value="Genomic_DNA"/>
</dbReference>
<dbReference type="PANTHER" id="PTHR33383:SF1">
    <property type="entry name" value="MEMBRANE PROTEIN INSERTION EFFICIENCY FACTOR-RELATED"/>
    <property type="match status" value="1"/>
</dbReference>